<feature type="transmembrane region" description="Helical" evidence="7">
    <location>
        <begin position="326"/>
        <end position="345"/>
    </location>
</feature>
<evidence type="ECO:0000256" key="6">
    <source>
        <dbReference type="ARBA" id="ARBA00023136"/>
    </source>
</evidence>
<dbReference type="EMBL" id="KV878902">
    <property type="protein sequence ID" value="OJJ82472.1"/>
    <property type="molecule type" value="Genomic_DNA"/>
</dbReference>
<evidence type="ECO:0000313" key="8">
    <source>
        <dbReference type="EMBL" id="OJJ82472.1"/>
    </source>
</evidence>
<evidence type="ECO:0008006" key="10">
    <source>
        <dbReference type="Google" id="ProtNLM"/>
    </source>
</evidence>
<feature type="transmembrane region" description="Helical" evidence="7">
    <location>
        <begin position="70"/>
        <end position="88"/>
    </location>
</feature>
<dbReference type="PANTHER" id="PTHR48020:SF4">
    <property type="entry name" value="SYMPORT, PUTATIVE (AFU_ORTHOLOGUE AFUA_3G11790)-RELATED"/>
    <property type="match status" value="1"/>
</dbReference>
<dbReference type="Gene3D" id="1.20.1250.20">
    <property type="entry name" value="MFS general substrate transporter like domains"/>
    <property type="match status" value="1"/>
</dbReference>
<dbReference type="STRING" id="1160497.A0A1L9VF64"/>
<feature type="transmembrane region" description="Helical" evidence="7">
    <location>
        <begin position="137"/>
        <end position="154"/>
    </location>
</feature>
<evidence type="ECO:0000256" key="3">
    <source>
        <dbReference type="ARBA" id="ARBA00022448"/>
    </source>
</evidence>
<dbReference type="InterPro" id="IPR005828">
    <property type="entry name" value="MFS_sugar_transport-like"/>
</dbReference>
<dbReference type="InterPro" id="IPR050814">
    <property type="entry name" value="Myo-inositol_Transporter"/>
</dbReference>
<dbReference type="Proteomes" id="UP000184300">
    <property type="component" value="Unassembled WGS sequence"/>
</dbReference>
<dbReference type="GO" id="GO:0022857">
    <property type="term" value="F:transmembrane transporter activity"/>
    <property type="evidence" value="ECO:0007669"/>
    <property type="project" value="InterPro"/>
</dbReference>
<feature type="transmembrane region" description="Helical" evidence="7">
    <location>
        <begin position="430"/>
        <end position="450"/>
    </location>
</feature>
<evidence type="ECO:0000256" key="5">
    <source>
        <dbReference type="ARBA" id="ARBA00022989"/>
    </source>
</evidence>
<sequence>MSQRQIQIGVDEFTAKYNLYDIRDFLRKGALLSQGPDRFWLVEGLNQDEIMALSVEALEKRRWLYGRQDIFHTMTLLSYYLGGTVIAQAEFTMGLNTAYEDFISLPEWLSISKYTSFFVIIGYWLSGLLNRNSGRRGAIMTSAIFNIVGSVAGAGESWQWSLVSQLISGIAMGTLVCSLPIYGAEISTARSRGRAVSWMQLITQMTMILMTGLIFLVGLAVGSTTTTTSDPTSNMILMKRVCSATSFIASCLLFACMGASAESPHWLVLRGEMHRAYMSLCRLRKTELQAGRDLYMIYIQTIPEQRNHGKTGFTTRFHQVVTLPKIRRAFLSCIVISVYISIATMQMTPYQDVQRIIQSSLFPPILMLLGIIFFIILQFSLKLFAAHAIEAYGRRGLLMRAMPHIIWPLMLLEVGRALLSPQGYYIVKTLFQGSTVILFMSFATYVPLTYASEAFPLSHREIGMAMTVSTVQASSFLAELMSSSSWKSVFLRPSVMGSLLVLIFFLTYLLMRETSQYPLEEMHTVFEASTRNLASYRLFVELPYKFKRYILRKDVTLEPFEESKYNVGMITLGDTGTSSPP</sequence>
<feature type="transmembrane region" description="Helical" evidence="7">
    <location>
        <begin position="166"/>
        <end position="184"/>
    </location>
</feature>
<keyword evidence="4 7" id="KW-0812">Transmembrane</keyword>
<dbReference type="AlphaFoldDB" id="A0A1L9VF64"/>
<keyword evidence="9" id="KW-1185">Reference proteome</keyword>
<reference evidence="9" key="1">
    <citation type="journal article" date="2017" name="Genome Biol.">
        <title>Comparative genomics reveals high biological diversity and specific adaptations in the industrially and medically important fungal genus Aspergillus.</title>
        <authorList>
            <person name="de Vries R.P."/>
            <person name="Riley R."/>
            <person name="Wiebenga A."/>
            <person name="Aguilar-Osorio G."/>
            <person name="Amillis S."/>
            <person name="Uchima C.A."/>
            <person name="Anderluh G."/>
            <person name="Asadollahi M."/>
            <person name="Askin M."/>
            <person name="Barry K."/>
            <person name="Battaglia E."/>
            <person name="Bayram O."/>
            <person name="Benocci T."/>
            <person name="Braus-Stromeyer S.A."/>
            <person name="Caldana C."/>
            <person name="Canovas D."/>
            <person name="Cerqueira G.C."/>
            <person name="Chen F."/>
            <person name="Chen W."/>
            <person name="Choi C."/>
            <person name="Clum A."/>
            <person name="Dos Santos R.A."/>
            <person name="Damasio A.R."/>
            <person name="Diallinas G."/>
            <person name="Emri T."/>
            <person name="Fekete E."/>
            <person name="Flipphi M."/>
            <person name="Freyberg S."/>
            <person name="Gallo A."/>
            <person name="Gournas C."/>
            <person name="Habgood R."/>
            <person name="Hainaut M."/>
            <person name="Harispe M.L."/>
            <person name="Henrissat B."/>
            <person name="Hilden K.S."/>
            <person name="Hope R."/>
            <person name="Hossain A."/>
            <person name="Karabika E."/>
            <person name="Karaffa L."/>
            <person name="Karanyi Z."/>
            <person name="Krasevec N."/>
            <person name="Kuo A."/>
            <person name="Kusch H."/>
            <person name="LaButti K."/>
            <person name="Lagendijk E.L."/>
            <person name="Lapidus A."/>
            <person name="Levasseur A."/>
            <person name="Lindquist E."/>
            <person name="Lipzen A."/>
            <person name="Logrieco A.F."/>
            <person name="MacCabe A."/>
            <person name="Maekelae M.R."/>
            <person name="Malavazi I."/>
            <person name="Melin P."/>
            <person name="Meyer V."/>
            <person name="Mielnichuk N."/>
            <person name="Miskei M."/>
            <person name="Molnar A.P."/>
            <person name="Mule G."/>
            <person name="Ngan C.Y."/>
            <person name="Orejas M."/>
            <person name="Orosz E."/>
            <person name="Ouedraogo J.P."/>
            <person name="Overkamp K.M."/>
            <person name="Park H.-S."/>
            <person name="Perrone G."/>
            <person name="Piumi F."/>
            <person name="Punt P.J."/>
            <person name="Ram A.F."/>
            <person name="Ramon A."/>
            <person name="Rauscher S."/>
            <person name="Record E."/>
            <person name="Riano-Pachon D.M."/>
            <person name="Robert V."/>
            <person name="Roehrig J."/>
            <person name="Ruller R."/>
            <person name="Salamov A."/>
            <person name="Salih N.S."/>
            <person name="Samson R.A."/>
            <person name="Sandor E."/>
            <person name="Sanguinetti M."/>
            <person name="Schuetze T."/>
            <person name="Sepcic K."/>
            <person name="Shelest E."/>
            <person name="Sherlock G."/>
            <person name="Sophianopoulou V."/>
            <person name="Squina F.M."/>
            <person name="Sun H."/>
            <person name="Susca A."/>
            <person name="Todd R.B."/>
            <person name="Tsang A."/>
            <person name="Unkles S.E."/>
            <person name="van de Wiele N."/>
            <person name="van Rossen-Uffink D."/>
            <person name="Oliveira J.V."/>
            <person name="Vesth T.C."/>
            <person name="Visser J."/>
            <person name="Yu J.-H."/>
            <person name="Zhou M."/>
            <person name="Andersen M.R."/>
            <person name="Archer D.B."/>
            <person name="Baker S.E."/>
            <person name="Benoit I."/>
            <person name="Brakhage A.A."/>
            <person name="Braus G.H."/>
            <person name="Fischer R."/>
            <person name="Frisvad J.C."/>
            <person name="Goldman G.H."/>
            <person name="Houbraken J."/>
            <person name="Oakley B."/>
            <person name="Pocsi I."/>
            <person name="Scazzocchio C."/>
            <person name="Seiboth B."/>
            <person name="vanKuyk P.A."/>
            <person name="Wortman J."/>
            <person name="Dyer P.S."/>
            <person name="Grigoriev I.V."/>
        </authorList>
    </citation>
    <scope>NUCLEOTIDE SEQUENCE [LARGE SCALE GENOMIC DNA]</scope>
    <source>
        <strain evidence="9">CBS 516.65</strain>
    </source>
</reference>
<dbReference type="PANTHER" id="PTHR48020">
    <property type="entry name" value="PROTON MYO-INOSITOL COTRANSPORTER"/>
    <property type="match status" value="1"/>
</dbReference>
<feature type="transmembrane region" description="Helical" evidence="7">
    <location>
        <begin position="205"/>
        <end position="224"/>
    </location>
</feature>
<feature type="transmembrane region" description="Helical" evidence="7">
    <location>
        <begin position="490"/>
        <end position="511"/>
    </location>
</feature>
<keyword evidence="5 7" id="KW-1133">Transmembrane helix</keyword>
<keyword evidence="6 7" id="KW-0472">Membrane</keyword>
<feature type="transmembrane region" description="Helical" evidence="7">
    <location>
        <begin position="365"/>
        <end position="385"/>
    </location>
</feature>
<dbReference type="InterPro" id="IPR005829">
    <property type="entry name" value="Sugar_transporter_CS"/>
</dbReference>
<protein>
    <recommendedName>
        <fullName evidence="10">Major facilitator superfamily (MFS) profile domain-containing protein</fullName>
    </recommendedName>
</protein>
<gene>
    <name evidence="8" type="ORF">ASPGLDRAFT_27312</name>
</gene>
<evidence type="ECO:0000256" key="1">
    <source>
        <dbReference type="ARBA" id="ARBA00004141"/>
    </source>
</evidence>
<dbReference type="InterPro" id="IPR036259">
    <property type="entry name" value="MFS_trans_sf"/>
</dbReference>
<feature type="transmembrane region" description="Helical" evidence="7">
    <location>
        <begin position="244"/>
        <end position="269"/>
    </location>
</feature>
<comment type="subcellular location">
    <subcellularLocation>
        <location evidence="1">Membrane</location>
        <topology evidence="1">Multi-pass membrane protein</topology>
    </subcellularLocation>
</comment>
<evidence type="ECO:0000256" key="7">
    <source>
        <dbReference type="SAM" id="Phobius"/>
    </source>
</evidence>
<dbReference type="OrthoDB" id="4498530at2759"/>
<feature type="transmembrane region" description="Helical" evidence="7">
    <location>
        <begin position="108"/>
        <end position="125"/>
    </location>
</feature>
<proteinExistence type="inferred from homology"/>
<keyword evidence="3" id="KW-0813">Transport</keyword>
<evidence type="ECO:0000256" key="4">
    <source>
        <dbReference type="ARBA" id="ARBA00022692"/>
    </source>
</evidence>
<dbReference type="RefSeq" id="XP_022399170.1">
    <property type="nucleotide sequence ID" value="XM_022543648.1"/>
</dbReference>
<dbReference type="Pfam" id="PF00083">
    <property type="entry name" value="Sugar_tr"/>
    <property type="match status" value="1"/>
</dbReference>
<dbReference type="PROSITE" id="PS00217">
    <property type="entry name" value="SUGAR_TRANSPORT_2"/>
    <property type="match status" value="1"/>
</dbReference>
<dbReference type="VEuPathDB" id="FungiDB:ASPGLDRAFT_27312"/>
<accession>A0A1L9VF64</accession>
<dbReference type="GeneID" id="34459909"/>
<evidence type="ECO:0000256" key="2">
    <source>
        <dbReference type="ARBA" id="ARBA00010992"/>
    </source>
</evidence>
<dbReference type="SUPFAM" id="SSF103473">
    <property type="entry name" value="MFS general substrate transporter"/>
    <property type="match status" value="1"/>
</dbReference>
<organism evidence="8 9">
    <name type="scientific">Aspergillus glaucus CBS 516.65</name>
    <dbReference type="NCBI Taxonomy" id="1160497"/>
    <lineage>
        <taxon>Eukaryota</taxon>
        <taxon>Fungi</taxon>
        <taxon>Dikarya</taxon>
        <taxon>Ascomycota</taxon>
        <taxon>Pezizomycotina</taxon>
        <taxon>Eurotiomycetes</taxon>
        <taxon>Eurotiomycetidae</taxon>
        <taxon>Eurotiales</taxon>
        <taxon>Aspergillaceae</taxon>
        <taxon>Aspergillus</taxon>
        <taxon>Aspergillus subgen. Aspergillus</taxon>
    </lineage>
</organism>
<comment type="similarity">
    <text evidence="2">Belongs to the major facilitator superfamily. Sugar transporter (TC 2.A.1.1) family.</text>
</comment>
<dbReference type="GO" id="GO:0016020">
    <property type="term" value="C:membrane"/>
    <property type="evidence" value="ECO:0007669"/>
    <property type="project" value="UniProtKB-SubCell"/>
</dbReference>
<evidence type="ECO:0000313" key="9">
    <source>
        <dbReference type="Proteomes" id="UP000184300"/>
    </source>
</evidence>
<name>A0A1L9VF64_ASPGL</name>